<keyword evidence="2" id="KW-1185">Reference proteome</keyword>
<comment type="caution">
    <text evidence="1">The sequence shown here is derived from an EMBL/GenBank/DDBJ whole genome shotgun (WGS) entry which is preliminary data.</text>
</comment>
<gene>
    <name evidence="1" type="ORF">AWB75_02247</name>
</gene>
<sequence>MKKTWTEDEITLDCLATHIADSGLECVTETQQIVLHTHSGIGYLVSLERERKFVRFVTYLPAAKEAMRWRKRDFEHRLNSEVFMGSFWIDGEDDLVAEYLMSYRLGLIAGQFMAILHRYASMLEHVMASKNGEGLVAFGQTPQLTGDDDVCIANLRLLG</sequence>
<dbReference type="OrthoDB" id="9095917at2"/>
<name>A0A158AIK6_9BURK</name>
<evidence type="ECO:0000313" key="2">
    <source>
        <dbReference type="Proteomes" id="UP000054870"/>
    </source>
</evidence>
<dbReference type="InterPro" id="IPR019660">
    <property type="entry name" value="Put_sensory_transdc_reg_YbjN"/>
</dbReference>
<organism evidence="1 2">
    <name type="scientific">Caballeronia catudaia</name>
    <dbReference type="NCBI Taxonomy" id="1777136"/>
    <lineage>
        <taxon>Bacteria</taxon>
        <taxon>Pseudomonadati</taxon>
        <taxon>Pseudomonadota</taxon>
        <taxon>Betaproteobacteria</taxon>
        <taxon>Burkholderiales</taxon>
        <taxon>Burkholderiaceae</taxon>
        <taxon>Caballeronia</taxon>
    </lineage>
</organism>
<dbReference type="Pfam" id="PF10722">
    <property type="entry name" value="YbjN"/>
    <property type="match status" value="1"/>
</dbReference>
<dbReference type="RefSeq" id="WP_061124164.1">
    <property type="nucleotide sequence ID" value="NZ_FCOF02000008.1"/>
</dbReference>
<proteinExistence type="predicted"/>
<dbReference type="EMBL" id="FCOF02000008">
    <property type="protein sequence ID" value="SAK57610.1"/>
    <property type="molecule type" value="Genomic_DNA"/>
</dbReference>
<dbReference type="AlphaFoldDB" id="A0A158AIK6"/>
<evidence type="ECO:0000313" key="1">
    <source>
        <dbReference type="EMBL" id="SAK57610.1"/>
    </source>
</evidence>
<protein>
    <recommendedName>
        <fullName evidence="3">Sensory transduction regulator</fullName>
    </recommendedName>
</protein>
<reference evidence="1" key="1">
    <citation type="submission" date="2016-01" db="EMBL/GenBank/DDBJ databases">
        <authorList>
            <person name="Peeters C."/>
        </authorList>
    </citation>
    <scope>NUCLEOTIDE SEQUENCE [LARGE SCALE GENOMIC DNA]</scope>
    <source>
        <strain evidence="1">LMG 29318</strain>
    </source>
</reference>
<accession>A0A158AIK6</accession>
<evidence type="ECO:0008006" key="3">
    <source>
        <dbReference type="Google" id="ProtNLM"/>
    </source>
</evidence>
<dbReference type="Proteomes" id="UP000054870">
    <property type="component" value="Unassembled WGS sequence"/>
</dbReference>